<proteinExistence type="predicted"/>
<sequence>MDSACTHSVSARPSRCGSALTPHRSAPMPARVFVVGAESLNAVLHDAAARCVPPKRSRHAVHHCFVLAIRRTLSHNRDEFENGMWRQRASDARAVADVEAGGERCARSASQTQTPRRRLVRFEAVKFRAAWQTRFSTRTSARDAVRRRGAMEARRGTYVKCRAYEVKKPAIRCCAGCAPIRFSCTLRT</sequence>
<name>A0A1E7WCD8_9BURK</name>
<accession>A0A1E7WCD8</accession>
<organism evidence="2 3">
    <name type="scientific">Duganella phyllosphaerae</name>
    <dbReference type="NCBI Taxonomy" id="762836"/>
    <lineage>
        <taxon>Bacteria</taxon>
        <taxon>Pseudomonadati</taxon>
        <taxon>Pseudomonadota</taxon>
        <taxon>Betaproteobacteria</taxon>
        <taxon>Burkholderiales</taxon>
        <taxon>Oxalobacteraceae</taxon>
        <taxon>Telluria group</taxon>
        <taxon>Duganella</taxon>
    </lineage>
</organism>
<evidence type="ECO:0000256" key="1">
    <source>
        <dbReference type="SAM" id="MobiDB-lite"/>
    </source>
</evidence>
<comment type="caution">
    <text evidence="2">The sequence shown here is derived from an EMBL/GenBank/DDBJ whole genome shotgun (WGS) entry which is preliminary data.</text>
</comment>
<dbReference type="EMBL" id="LROM01000131">
    <property type="protein sequence ID" value="OEZ94604.1"/>
    <property type="molecule type" value="Genomic_DNA"/>
</dbReference>
<protein>
    <submittedName>
        <fullName evidence="2">Uncharacterized protein</fullName>
    </submittedName>
</protein>
<evidence type="ECO:0000313" key="2">
    <source>
        <dbReference type="EMBL" id="OEZ94604.1"/>
    </source>
</evidence>
<keyword evidence="3" id="KW-1185">Reference proteome</keyword>
<evidence type="ECO:0000313" key="3">
    <source>
        <dbReference type="Proteomes" id="UP000175989"/>
    </source>
</evidence>
<dbReference type="AlphaFoldDB" id="A0A1E7WCD8"/>
<feature type="compositionally biased region" description="Polar residues" evidence="1">
    <location>
        <begin position="1"/>
        <end position="11"/>
    </location>
</feature>
<reference evidence="3" key="1">
    <citation type="journal article" date="2016" name="Front. Microbiol.">
        <title>Molecular Keys to the Janthinobacterium and Duganella spp. Interaction with the Plant Pathogen Fusarium graminearum.</title>
        <authorList>
            <person name="Haack F.S."/>
            <person name="Poehlein A."/>
            <person name="Kroger C."/>
            <person name="Voigt C.A."/>
            <person name="Piepenbring M."/>
            <person name="Bode H.B."/>
            <person name="Daniel R."/>
            <person name="Schafer W."/>
            <person name="Streit W.R."/>
        </authorList>
    </citation>
    <scope>NUCLEOTIDE SEQUENCE [LARGE SCALE GENOMIC DNA]</scope>
    <source>
        <strain evidence="3">T54</strain>
    </source>
</reference>
<dbReference type="Proteomes" id="UP000175989">
    <property type="component" value="Unassembled WGS sequence"/>
</dbReference>
<gene>
    <name evidence="2" type="ORF">DUPY_45570</name>
</gene>
<feature type="region of interest" description="Disordered" evidence="1">
    <location>
        <begin position="1"/>
        <end position="22"/>
    </location>
</feature>